<gene>
    <name evidence="1" type="ORF">BK749_05920</name>
</gene>
<sequence length="135" mass="15300">MIRKGLYGVYQGKEYSLGKEDGEFINIVSRDIAELKNGFIPHAWDNNLLIKQVKKSDLDAAYNVTLFAKYKGHNFGVLTASEFKVVIATNNPQVGHELNMSVPGRGEFHMEVNRTDVELIEEKKPIWGFTLDIDN</sequence>
<evidence type="ECO:0000313" key="2">
    <source>
        <dbReference type="Proteomes" id="UP000194911"/>
    </source>
</evidence>
<comment type="caution">
    <text evidence="1">The sequence shown here is derived from an EMBL/GenBank/DDBJ whole genome shotgun (WGS) entry which is preliminary data.</text>
</comment>
<reference evidence="1 2" key="1">
    <citation type="submission" date="2016-10" db="EMBL/GenBank/DDBJ databases">
        <title>Comparative genomics of Bacillus thuringiensis reveals a path to pathogens against multiple invertebrate hosts.</title>
        <authorList>
            <person name="Zheng J."/>
            <person name="Gao Q."/>
            <person name="Liu H."/>
            <person name="Peng D."/>
            <person name="Ruan L."/>
            <person name="Sun M."/>
        </authorList>
    </citation>
    <scope>NUCLEOTIDE SEQUENCE [LARGE SCALE GENOMIC DNA]</scope>
    <source>
        <strain evidence="1">BGSC 4CE1</strain>
    </source>
</reference>
<dbReference type="EMBL" id="NFDQ01000019">
    <property type="protein sequence ID" value="OTY79009.1"/>
    <property type="molecule type" value="Genomic_DNA"/>
</dbReference>
<dbReference type="AlphaFoldDB" id="A0A243D0Q3"/>
<dbReference type="RefSeq" id="WP_000619626.1">
    <property type="nucleotide sequence ID" value="NZ_NFDQ01000019.1"/>
</dbReference>
<proteinExistence type="predicted"/>
<organism evidence="1 2">
    <name type="scientific">Bacillus thuringiensis serovar vazensis</name>
    <dbReference type="NCBI Taxonomy" id="180867"/>
    <lineage>
        <taxon>Bacteria</taxon>
        <taxon>Bacillati</taxon>
        <taxon>Bacillota</taxon>
        <taxon>Bacilli</taxon>
        <taxon>Bacillales</taxon>
        <taxon>Bacillaceae</taxon>
        <taxon>Bacillus</taxon>
        <taxon>Bacillus cereus group</taxon>
    </lineage>
</organism>
<protein>
    <submittedName>
        <fullName evidence="1">Uncharacterized protein</fullName>
    </submittedName>
</protein>
<name>A0A243D0Q3_BACTU</name>
<dbReference type="Proteomes" id="UP000194911">
    <property type="component" value="Unassembled WGS sequence"/>
</dbReference>
<accession>A0A243D0Q3</accession>
<evidence type="ECO:0000313" key="1">
    <source>
        <dbReference type="EMBL" id="OTY79009.1"/>
    </source>
</evidence>